<evidence type="ECO:0000313" key="1">
    <source>
        <dbReference type="Proteomes" id="UP000887577"/>
    </source>
</evidence>
<dbReference type="WBParaSite" id="PSU_v2.g589.t1">
    <property type="protein sequence ID" value="PSU_v2.g589.t1"/>
    <property type="gene ID" value="PSU_v2.g589"/>
</dbReference>
<organism evidence="1 2">
    <name type="scientific">Panagrolaimus superbus</name>
    <dbReference type="NCBI Taxonomy" id="310955"/>
    <lineage>
        <taxon>Eukaryota</taxon>
        <taxon>Metazoa</taxon>
        <taxon>Ecdysozoa</taxon>
        <taxon>Nematoda</taxon>
        <taxon>Chromadorea</taxon>
        <taxon>Rhabditida</taxon>
        <taxon>Tylenchina</taxon>
        <taxon>Panagrolaimomorpha</taxon>
        <taxon>Panagrolaimoidea</taxon>
        <taxon>Panagrolaimidae</taxon>
        <taxon>Panagrolaimus</taxon>
    </lineage>
</organism>
<dbReference type="AlphaFoldDB" id="A0A914Z191"/>
<protein>
    <submittedName>
        <fullName evidence="2">Uncharacterized protein</fullName>
    </submittedName>
</protein>
<name>A0A914Z191_9BILA</name>
<sequence>MGEVVCAKIHKTKFNENGEEVIDFDEGERHLIARIMTGCEGWMKSGNIWVIKQSHIVECLQVHLEGDNTKVFVPGYEAEAADKDDKSQLIAFFDLCKKDKYAQKYTYRDIPQHYRYANGAWNR</sequence>
<dbReference type="Proteomes" id="UP000887577">
    <property type="component" value="Unplaced"/>
</dbReference>
<keyword evidence="1" id="KW-1185">Reference proteome</keyword>
<accession>A0A914Z191</accession>
<proteinExistence type="predicted"/>
<reference evidence="2" key="1">
    <citation type="submission" date="2022-11" db="UniProtKB">
        <authorList>
            <consortium name="WormBaseParasite"/>
        </authorList>
    </citation>
    <scope>IDENTIFICATION</scope>
</reference>
<evidence type="ECO:0000313" key="2">
    <source>
        <dbReference type="WBParaSite" id="PSU_v2.g589.t1"/>
    </source>
</evidence>